<feature type="binding site" evidence="8">
    <location>
        <position position="48"/>
    </location>
    <ligand>
        <name>Na(+)</name>
        <dbReference type="ChEBI" id="CHEBI:29101"/>
        <label>1</label>
    </ligand>
</feature>
<dbReference type="GO" id="GO:0015375">
    <property type="term" value="F:glycine:sodium symporter activity"/>
    <property type="evidence" value="ECO:0007669"/>
    <property type="project" value="TreeGrafter"/>
</dbReference>
<proteinExistence type="inferred from homology"/>
<keyword evidence="5" id="KW-0769">Symport</keyword>
<comment type="caution">
    <text evidence="10">The sequence shown here is derived from an EMBL/GenBank/DDBJ whole genome shotgun (WGS) entry which is preliminary data.</text>
</comment>
<evidence type="ECO:0000256" key="2">
    <source>
        <dbReference type="ARBA" id="ARBA00006459"/>
    </source>
</evidence>
<feature type="transmembrane region" description="Helical" evidence="9">
    <location>
        <begin position="61"/>
        <end position="82"/>
    </location>
</feature>
<dbReference type="PRINTS" id="PR00176">
    <property type="entry name" value="NANEUSMPORT"/>
</dbReference>
<feature type="transmembrane region" description="Helical" evidence="9">
    <location>
        <begin position="480"/>
        <end position="504"/>
    </location>
</feature>
<keyword evidence="3" id="KW-0813">Transport</keyword>
<dbReference type="PANTHER" id="PTHR11616">
    <property type="entry name" value="SODIUM/CHLORIDE DEPENDENT TRANSPORTER"/>
    <property type="match status" value="1"/>
</dbReference>
<feature type="transmembrane region" description="Helical" evidence="9">
    <location>
        <begin position="112"/>
        <end position="135"/>
    </location>
</feature>
<dbReference type="InterPro" id="IPR037272">
    <property type="entry name" value="SNS_sf"/>
</dbReference>
<dbReference type="AlphaFoldDB" id="A0A8S4EWK6"/>
<evidence type="ECO:0000313" key="10">
    <source>
        <dbReference type="EMBL" id="CAG9119211.1"/>
    </source>
</evidence>
<feature type="transmembrane region" description="Helical" evidence="9">
    <location>
        <begin position="339"/>
        <end position="362"/>
    </location>
</feature>
<keyword evidence="7 9" id="KW-0472">Membrane</keyword>
<evidence type="ECO:0000256" key="5">
    <source>
        <dbReference type="ARBA" id="ARBA00022847"/>
    </source>
</evidence>
<dbReference type="GO" id="GO:0005886">
    <property type="term" value="C:plasma membrane"/>
    <property type="evidence" value="ECO:0007669"/>
    <property type="project" value="TreeGrafter"/>
</dbReference>
<evidence type="ECO:0000256" key="1">
    <source>
        <dbReference type="ARBA" id="ARBA00004141"/>
    </source>
</evidence>
<dbReference type="Proteomes" id="UP000653454">
    <property type="component" value="Unassembled WGS sequence"/>
</dbReference>
<dbReference type="Pfam" id="PF00209">
    <property type="entry name" value="SNF"/>
    <property type="match status" value="1"/>
</dbReference>
<protein>
    <submittedName>
        <fullName evidence="10">(diamondback moth) hypothetical protein</fullName>
    </submittedName>
</protein>
<dbReference type="PANTHER" id="PTHR11616:SF240">
    <property type="entry name" value="BLOATED TUBULES, ISOFORM B-RELATED"/>
    <property type="match status" value="1"/>
</dbReference>
<feature type="transmembrane region" description="Helical" evidence="9">
    <location>
        <begin position="180"/>
        <end position="202"/>
    </location>
</feature>
<evidence type="ECO:0000256" key="8">
    <source>
        <dbReference type="PIRSR" id="PIRSR600175-1"/>
    </source>
</evidence>
<accession>A0A8S4EWK6</accession>
<keyword evidence="4 9" id="KW-0812">Transmembrane</keyword>
<evidence type="ECO:0000256" key="7">
    <source>
        <dbReference type="ARBA" id="ARBA00023136"/>
    </source>
</evidence>
<feature type="transmembrane region" description="Helical" evidence="9">
    <location>
        <begin position="284"/>
        <end position="305"/>
    </location>
</feature>
<feature type="binding site" evidence="8">
    <location>
        <position position="263"/>
    </location>
    <ligand>
        <name>Na(+)</name>
        <dbReference type="ChEBI" id="CHEBI:29101"/>
        <label>1</label>
    </ligand>
</feature>
<dbReference type="InterPro" id="IPR000175">
    <property type="entry name" value="Na/ntran_symport"/>
</dbReference>
<feature type="binding site" evidence="8">
    <location>
        <position position="295"/>
    </location>
    <ligand>
        <name>Na(+)</name>
        <dbReference type="ChEBI" id="CHEBI:29101"/>
        <label>1</label>
    </ligand>
</feature>
<feature type="transmembrane region" description="Helical" evidence="9">
    <location>
        <begin position="447"/>
        <end position="468"/>
    </location>
</feature>
<evidence type="ECO:0000313" key="11">
    <source>
        <dbReference type="Proteomes" id="UP000653454"/>
    </source>
</evidence>
<keyword evidence="6 9" id="KW-1133">Transmembrane helix</keyword>
<evidence type="ECO:0000256" key="6">
    <source>
        <dbReference type="ARBA" id="ARBA00022989"/>
    </source>
</evidence>
<keyword evidence="8" id="KW-0479">Metal-binding</keyword>
<evidence type="ECO:0000256" key="4">
    <source>
        <dbReference type="ARBA" id="ARBA00022692"/>
    </source>
</evidence>
<comment type="similarity">
    <text evidence="2">Belongs to the sodium:neurotransmitter symporter (SNF) (TC 2.A.22) family.</text>
</comment>
<feature type="transmembrane region" description="Helical" evidence="9">
    <location>
        <begin position="208"/>
        <end position="229"/>
    </location>
</feature>
<evidence type="ECO:0000256" key="9">
    <source>
        <dbReference type="SAM" id="Phobius"/>
    </source>
</evidence>
<reference evidence="10" key="1">
    <citation type="submission" date="2020-11" db="EMBL/GenBank/DDBJ databases">
        <authorList>
            <person name="Whiteford S."/>
        </authorList>
    </citation>
    <scope>NUCLEOTIDE SEQUENCE</scope>
</reference>
<feature type="transmembrane region" description="Helical" evidence="9">
    <location>
        <begin position="406"/>
        <end position="427"/>
    </location>
</feature>
<feature type="transmembrane region" description="Helical" evidence="9">
    <location>
        <begin position="374"/>
        <end position="400"/>
    </location>
</feature>
<dbReference type="GO" id="GO:0046872">
    <property type="term" value="F:metal ion binding"/>
    <property type="evidence" value="ECO:0007669"/>
    <property type="project" value="UniProtKB-KW"/>
</dbReference>
<keyword evidence="11" id="KW-1185">Reference proteome</keyword>
<name>A0A8S4EWK6_PLUXY</name>
<comment type="subcellular location">
    <subcellularLocation>
        <location evidence="1">Membrane</location>
        <topology evidence="1">Multi-pass membrane protein</topology>
    </subcellularLocation>
</comment>
<dbReference type="EMBL" id="CAJHNJ030000022">
    <property type="protein sequence ID" value="CAG9119211.1"/>
    <property type="molecule type" value="Genomic_DNA"/>
</dbReference>
<dbReference type="SUPFAM" id="SSF161070">
    <property type="entry name" value="SNF-like"/>
    <property type="match status" value="1"/>
</dbReference>
<feature type="transmembrane region" description="Helical" evidence="9">
    <location>
        <begin position="250"/>
        <end position="272"/>
    </location>
</feature>
<keyword evidence="8" id="KW-0915">Sodium</keyword>
<organism evidence="10 11">
    <name type="scientific">Plutella xylostella</name>
    <name type="common">Diamondback moth</name>
    <name type="synonym">Plutella maculipennis</name>
    <dbReference type="NCBI Taxonomy" id="51655"/>
    <lineage>
        <taxon>Eukaryota</taxon>
        <taxon>Metazoa</taxon>
        <taxon>Ecdysozoa</taxon>
        <taxon>Arthropoda</taxon>
        <taxon>Hexapoda</taxon>
        <taxon>Insecta</taxon>
        <taxon>Pterygota</taxon>
        <taxon>Neoptera</taxon>
        <taxon>Endopterygota</taxon>
        <taxon>Lepidoptera</taxon>
        <taxon>Glossata</taxon>
        <taxon>Ditrysia</taxon>
        <taxon>Yponomeutoidea</taxon>
        <taxon>Plutellidae</taxon>
        <taxon>Plutella</taxon>
    </lineage>
</organism>
<gene>
    <name evidence="10" type="ORF">PLXY2_LOCUS6802</name>
</gene>
<sequence>MAVWTRSCSLHPSSPEVNRFSRNELFKSACSIIKTHVCTVALSLTLVNSVRLPREAFRYGAVPYLVVYTLWLLVVGLATSLLQLSTGQLSQQDPVGVWRAVPILRGVGHIQLITSFICCVYNMVYIALASAYILWIAKDTFPLRACTRLQMTPYGYENKINATECYNMTFLSSYAKHPQYLAIMAIIIFLLWFFVPLFMYGLEKSYKIALSLIAPFAVILPIVLSTFLSQEEPVRFMLMSGERWMVFTDPHFWFSTLVQALLSTQIMSGHLISAGGTVYKNYDVRLVASALSIYNFLSSCLWVLFWTSISAADQQDTGFIAVLVLIYQSSLAQKRTKLWPLLAFLVVFVSGILTVLILLYPLYDRMYHMAGDKWKMVAILGSAFGTSLTLAVMVNALYVGTVLDEMVVPILVIFTATLQVVGFAFIYGCPKLKQDIKFLTGARTSSVWVVSWLLTPLLLIGVTGWWLRTLLRETIEDHQSLWPLGAVLISILIIMAVMSAVAVVKEEQYNLITKIASAFRPSRLWGPEDPTVRYNWIIRKPGDSDRLNNDDSNSADYYSTYPETILSKDTPKFNDEWQKNPAIYTVPEIDKPDYYATYSLPRNKKKEYKFDSPNICVANEKMNGRIECKCNRHFTLNVPKRFLKNNISTNL</sequence>
<dbReference type="PROSITE" id="PS50267">
    <property type="entry name" value="NA_NEUROTRAN_SYMP_3"/>
    <property type="match status" value="1"/>
</dbReference>
<evidence type="ECO:0000256" key="3">
    <source>
        <dbReference type="ARBA" id="ARBA00022448"/>
    </source>
</evidence>